<dbReference type="SUPFAM" id="SSF46785">
    <property type="entry name" value="Winged helix' DNA-binding domain"/>
    <property type="match status" value="1"/>
</dbReference>
<dbReference type="InterPro" id="IPR036388">
    <property type="entry name" value="WH-like_DNA-bd_sf"/>
</dbReference>
<dbReference type="PANTHER" id="PTHR37318">
    <property type="entry name" value="BSL7504 PROTEIN"/>
    <property type="match status" value="1"/>
</dbReference>
<gene>
    <name evidence="3" type="ORF">FB458_0727</name>
</gene>
<evidence type="ECO:0000256" key="1">
    <source>
        <dbReference type="SAM" id="MobiDB-lite"/>
    </source>
</evidence>
<comment type="caution">
    <text evidence="3">The sequence shown here is derived from an EMBL/GenBank/DDBJ whole genome shotgun (WGS) entry which is preliminary data.</text>
</comment>
<dbReference type="PANTHER" id="PTHR37318:SF1">
    <property type="entry name" value="BSL7504 PROTEIN"/>
    <property type="match status" value="1"/>
</dbReference>
<accession>A0A542DX42</accession>
<keyword evidence="4" id="KW-1185">Reference proteome</keyword>
<dbReference type="Pfam" id="PF13601">
    <property type="entry name" value="HTH_34"/>
    <property type="match status" value="1"/>
</dbReference>
<keyword evidence="3" id="KW-0238">DNA-binding</keyword>
<protein>
    <submittedName>
        <fullName evidence="3">Winged helix DNA-binding protein</fullName>
    </submittedName>
</protein>
<dbReference type="EMBL" id="VFMN01000001">
    <property type="protein sequence ID" value="TQJ07659.1"/>
    <property type="molecule type" value="Genomic_DNA"/>
</dbReference>
<dbReference type="InterPro" id="IPR036390">
    <property type="entry name" value="WH_DNA-bd_sf"/>
</dbReference>
<evidence type="ECO:0000259" key="2">
    <source>
        <dbReference type="Pfam" id="PF13601"/>
    </source>
</evidence>
<evidence type="ECO:0000313" key="4">
    <source>
        <dbReference type="Proteomes" id="UP000317893"/>
    </source>
</evidence>
<dbReference type="Gene3D" id="1.10.10.10">
    <property type="entry name" value="Winged helix-like DNA-binding domain superfamily/Winged helix DNA-binding domain"/>
    <property type="match status" value="1"/>
</dbReference>
<dbReference type="AlphaFoldDB" id="A0A542DX42"/>
<dbReference type="InterPro" id="IPR027395">
    <property type="entry name" value="WH_DNA-bd_dom"/>
</dbReference>
<proteinExistence type="predicted"/>
<organism evidence="3 4">
    <name type="scientific">Lapillicoccus jejuensis</name>
    <dbReference type="NCBI Taxonomy" id="402171"/>
    <lineage>
        <taxon>Bacteria</taxon>
        <taxon>Bacillati</taxon>
        <taxon>Actinomycetota</taxon>
        <taxon>Actinomycetes</taxon>
        <taxon>Micrococcales</taxon>
        <taxon>Intrasporangiaceae</taxon>
        <taxon>Lapillicoccus</taxon>
    </lineage>
</organism>
<reference evidence="3 4" key="1">
    <citation type="submission" date="2019-06" db="EMBL/GenBank/DDBJ databases">
        <title>Sequencing the genomes of 1000 actinobacteria strains.</title>
        <authorList>
            <person name="Klenk H.-P."/>
        </authorList>
    </citation>
    <scope>NUCLEOTIDE SEQUENCE [LARGE SCALE GENOMIC DNA]</scope>
    <source>
        <strain evidence="3 4">DSM 18607</strain>
    </source>
</reference>
<feature type="domain" description="Winged helix DNA-binding" evidence="2">
    <location>
        <begin position="37"/>
        <end position="115"/>
    </location>
</feature>
<sequence>MSAPARPLEPAGDGSDGAPDLAHPTSGLDDTVHQKARLGVLAVLAEGGHADFPYLKEVLGLTDGNLGRHLEVLAGSGLVHVEKGFAGRRPRTRVTITRAGRAALEAELRAMRELLRRLGG</sequence>
<feature type="region of interest" description="Disordered" evidence="1">
    <location>
        <begin position="1"/>
        <end position="29"/>
    </location>
</feature>
<name>A0A542DX42_9MICO</name>
<dbReference type="RefSeq" id="WP_141846847.1">
    <property type="nucleotide sequence ID" value="NZ_BAAAPR010000008.1"/>
</dbReference>
<dbReference type="GO" id="GO:0003677">
    <property type="term" value="F:DNA binding"/>
    <property type="evidence" value="ECO:0007669"/>
    <property type="project" value="UniProtKB-KW"/>
</dbReference>
<dbReference type="OrthoDB" id="4952043at2"/>
<dbReference type="Proteomes" id="UP000317893">
    <property type="component" value="Unassembled WGS sequence"/>
</dbReference>
<evidence type="ECO:0000313" key="3">
    <source>
        <dbReference type="EMBL" id="TQJ07659.1"/>
    </source>
</evidence>